<proteinExistence type="predicted"/>
<feature type="domain" description="Mycothiol-dependent maleylpyruvate isomerase metal-binding" evidence="1">
    <location>
        <begin position="28"/>
        <end position="178"/>
    </location>
</feature>
<dbReference type="EMBL" id="QZVT01000002">
    <property type="protein sequence ID" value="RJT81828.1"/>
    <property type="molecule type" value="Genomic_DNA"/>
</dbReference>
<dbReference type="Pfam" id="PF11716">
    <property type="entry name" value="MDMPI_N"/>
    <property type="match status" value="1"/>
</dbReference>
<organism evidence="2 3">
    <name type="scientific">Arthrobacter cheniae</name>
    <dbReference type="NCBI Taxonomy" id="1258888"/>
    <lineage>
        <taxon>Bacteria</taxon>
        <taxon>Bacillati</taxon>
        <taxon>Actinomycetota</taxon>
        <taxon>Actinomycetes</taxon>
        <taxon>Micrococcales</taxon>
        <taxon>Micrococcaceae</taxon>
        <taxon>Arthrobacter</taxon>
    </lineage>
</organism>
<dbReference type="Proteomes" id="UP000272560">
    <property type="component" value="Unassembled WGS sequence"/>
</dbReference>
<comment type="caution">
    <text evidence="2">The sequence shown here is derived from an EMBL/GenBank/DDBJ whole genome shotgun (WGS) entry which is preliminary data.</text>
</comment>
<dbReference type="GO" id="GO:0046872">
    <property type="term" value="F:metal ion binding"/>
    <property type="evidence" value="ECO:0007669"/>
    <property type="project" value="InterPro"/>
</dbReference>
<name>A0A3A5MFU3_9MICC</name>
<accession>A0A3A5MFU3</accession>
<dbReference type="AlphaFoldDB" id="A0A3A5MFU3"/>
<dbReference type="Gene3D" id="1.20.120.450">
    <property type="entry name" value="dinb family like domain"/>
    <property type="match status" value="1"/>
</dbReference>
<reference evidence="2 3" key="1">
    <citation type="submission" date="2018-09" db="EMBL/GenBank/DDBJ databases">
        <title>Novel species of Arthrobacter.</title>
        <authorList>
            <person name="Liu Q."/>
            <person name="Xin Y.-H."/>
        </authorList>
    </citation>
    <scope>NUCLEOTIDE SEQUENCE [LARGE SCALE GENOMIC DNA]</scope>
    <source>
        <strain evidence="2 3">Hz2</strain>
    </source>
</reference>
<evidence type="ECO:0000313" key="2">
    <source>
        <dbReference type="EMBL" id="RJT81828.1"/>
    </source>
</evidence>
<dbReference type="InterPro" id="IPR024344">
    <property type="entry name" value="MDMPI_metal-binding"/>
</dbReference>
<evidence type="ECO:0000313" key="3">
    <source>
        <dbReference type="Proteomes" id="UP000272560"/>
    </source>
</evidence>
<protein>
    <recommendedName>
        <fullName evidence="1">Mycothiol-dependent maleylpyruvate isomerase metal-binding domain-containing protein</fullName>
    </recommendedName>
</protein>
<dbReference type="SUPFAM" id="SSF109854">
    <property type="entry name" value="DinB/YfiT-like putative metalloenzymes"/>
    <property type="match status" value="1"/>
</dbReference>
<gene>
    <name evidence="2" type="ORF">D6T63_03445</name>
</gene>
<sequence>MGSNCSRSRIGGFMRGVSSAILTAFLEAAERVESVLDSTVVAEHWEDQSALEGYTVAGLAGHLARAVLTAEQYVDAPAPPGTVEATDAAGYLIAVLGDHDPVDSDFHRRVRARSHDASAVGAAALAQDVGRARRRLQEHLDGSTMDRRVEVLQGVVLTVEEYLRTRLVELVVHLDDLAVSVGEENRQDLAQDACEEAAVVLIQVAMRRHGALAVIHGLARRERHPEAVRAF</sequence>
<dbReference type="OrthoDB" id="3292744at2"/>
<dbReference type="InterPro" id="IPR034660">
    <property type="entry name" value="DinB/YfiT-like"/>
</dbReference>
<evidence type="ECO:0000259" key="1">
    <source>
        <dbReference type="Pfam" id="PF11716"/>
    </source>
</evidence>
<keyword evidence="3" id="KW-1185">Reference proteome</keyword>